<dbReference type="EMBL" id="CP029693">
    <property type="protein sequence ID" value="AWY44520.1"/>
    <property type="molecule type" value="Genomic_DNA"/>
</dbReference>
<dbReference type="InterPro" id="IPR011051">
    <property type="entry name" value="RmlC_Cupin_sf"/>
</dbReference>
<dbReference type="GO" id="GO:0043565">
    <property type="term" value="F:sequence-specific DNA binding"/>
    <property type="evidence" value="ECO:0007669"/>
    <property type="project" value="InterPro"/>
</dbReference>
<evidence type="ECO:0000313" key="8">
    <source>
        <dbReference type="Proteomes" id="UP000250299"/>
    </source>
</evidence>
<dbReference type="Pfam" id="PF12833">
    <property type="entry name" value="HTH_18"/>
    <property type="match status" value="1"/>
</dbReference>
<dbReference type="FunFam" id="1.10.10.60:FF:000132">
    <property type="entry name" value="AraC family transcriptional regulator"/>
    <property type="match status" value="1"/>
</dbReference>
<protein>
    <submittedName>
        <fullName evidence="7">Helix-turn-helix domain-containing protein</fullName>
    </submittedName>
</protein>
<dbReference type="Proteomes" id="UP000250299">
    <property type="component" value="Chromosome"/>
</dbReference>
<dbReference type="CDD" id="cd06124">
    <property type="entry name" value="cupin_NimR-like_N"/>
    <property type="match status" value="1"/>
</dbReference>
<evidence type="ECO:0000256" key="4">
    <source>
        <dbReference type="ARBA" id="ARBA00023159"/>
    </source>
</evidence>
<dbReference type="InterPro" id="IPR018060">
    <property type="entry name" value="HTH_AraC"/>
</dbReference>
<dbReference type="OrthoDB" id="9804543at2"/>
<dbReference type="SUPFAM" id="SSF51182">
    <property type="entry name" value="RmlC-like cupins"/>
    <property type="match status" value="1"/>
</dbReference>
<keyword evidence="3" id="KW-0238">DNA-binding</keyword>
<dbReference type="Pfam" id="PF02311">
    <property type="entry name" value="AraC_binding"/>
    <property type="match status" value="1"/>
</dbReference>
<dbReference type="SUPFAM" id="SSF46689">
    <property type="entry name" value="Homeodomain-like"/>
    <property type="match status" value="1"/>
</dbReference>
<gene>
    <name evidence="7" type="ORF">DKY63_31405</name>
</gene>
<dbReference type="PRINTS" id="PR00032">
    <property type="entry name" value="HTHARAC"/>
</dbReference>
<dbReference type="InterPro" id="IPR009057">
    <property type="entry name" value="Homeodomain-like_sf"/>
</dbReference>
<proteinExistence type="predicted"/>
<feature type="domain" description="HTH araC/xylS-type" evidence="6">
    <location>
        <begin position="177"/>
        <end position="273"/>
    </location>
</feature>
<keyword evidence="5" id="KW-0804">Transcription</keyword>
<evidence type="ECO:0000256" key="2">
    <source>
        <dbReference type="ARBA" id="ARBA00023015"/>
    </source>
</evidence>
<dbReference type="Gene3D" id="2.60.120.10">
    <property type="entry name" value="Jelly Rolls"/>
    <property type="match status" value="1"/>
</dbReference>
<name>A0A2Z4RTU7_PSEPU</name>
<keyword evidence="4" id="KW-0010">Activator</keyword>
<dbReference type="InterPro" id="IPR014710">
    <property type="entry name" value="RmlC-like_jellyroll"/>
</dbReference>
<dbReference type="GO" id="GO:0003700">
    <property type="term" value="F:DNA-binding transcription factor activity"/>
    <property type="evidence" value="ECO:0007669"/>
    <property type="project" value="InterPro"/>
</dbReference>
<dbReference type="PANTHER" id="PTHR11019:SF159">
    <property type="entry name" value="TRANSCRIPTIONAL REGULATOR-RELATED"/>
    <property type="match status" value="1"/>
</dbReference>
<evidence type="ECO:0000256" key="3">
    <source>
        <dbReference type="ARBA" id="ARBA00023125"/>
    </source>
</evidence>
<evidence type="ECO:0000259" key="6">
    <source>
        <dbReference type="PROSITE" id="PS01124"/>
    </source>
</evidence>
<dbReference type="AlphaFoldDB" id="A0A2Z4RTU7"/>
<reference evidence="7 8" key="1">
    <citation type="submission" date="2018-05" db="EMBL/GenBank/DDBJ databases">
        <title>Whole genome sequence of Pseudomonas putida JBC17.</title>
        <authorList>
            <person name="Lee Y.H."/>
            <person name="David K."/>
        </authorList>
    </citation>
    <scope>NUCLEOTIDE SEQUENCE [LARGE SCALE GENOMIC DNA]</scope>
    <source>
        <strain evidence="7 8">JBC17</strain>
    </source>
</reference>
<keyword evidence="2" id="KW-0805">Transcription regulation</keyword>
<evidence type="ECO:0000256" key="5">
    <source>
        <dbReference type="ARBA" id="ARBA00023163"/>
    </source>
</evidence>
<dbReference type="PROSITE" id="PS01124">
    <property type="entry name" value="HTH_ARAC_FAMILY_2"/>
    <property type="match status" value="1"/>
</dbReference>
<dbReference type="Gene3D" id="1.10.10.60">
    <property type="entry name" value="Homeodomain-like"/>
    <property type="match status" value="1"/>
</dbReference>
<dbReference type="RefSeq" id="WP_110968025.1">
    <property type="nucleotide sequence ID" value="NZ_CP029693.1"/>
</dbReference>
<dbReference type="SMART" id="SM00342">
    <property type="entry name" value="HTH_ARAC"/>
    <property type="match status" value="1"/>
</dbReference>
<dbReference type="PANTHER" id="PTHR11019">
    <property type="entry name" value="HTH-TYPE TRANSCRIPTIONAL REGULATOR NIMR"/>
    <property type="match status" value="1"/>
</dbReference>
<sequence length="273" mass="30750">MPVSRNWGKDLLKKGIMNKSLEEFLLAMDEVDWPVCTSATDYPENWFIEPHSHAKHQLIYAIEGVMVVHSGLNQWTVPPSRGIWMPCGHVHSIRCVGALKMRSVFVRPEYFPQLPDETRAVSISALLSELIKTSVSIAGPVDEDSREARIMRLIVDELTLLPTLPLHLPQPGDQRIQVICAALREDLGDSSTLADWSERLSLDAKTIQRLFHRETGMTFGQWRQQARLLSALERIAQGEKIIDVAGVLGYDSPSAFSTMFKKQFGTAPSHFFK</sequence>
<evidence type="ECO:0000256" key="1">
    <source>
        <dbReference type="ARBA" id="ARBA00022491"/>
    </source>
</evidence>
<organism evidence="7 8">
    <name type="scientific">Pseudomonas putida</name>
    <name type="common">Arthrobacter siderocapsulatus</name>
    <dbReference type="NCBI Taxonomy" id="303"/>
    <lineage>
        <taxon>Bacteria</taxon>
        <taxon>Pseudomonadati</taxon>
        <taxon>Pseudomonadota</taxon>
        <taxon>Gammaproteobacteria</taxon>
        <taxon>Pseudomonadales</taxon>
        <taxon>Pseudomonadaceae</taxon>
        <taxon>Pseudomonas</taxon>
    </lineage>
</organism>
<dbReference type="InterPro" id="IPR003313">
    <property type="entry name" value="AraC-bd"/>
</dbReference>
<keyword evidence="1" id="KW-0678">Repressor</keyword>
<evidence type="ECO:0000313" key="7">
    <source>
        <dbReference type="EMBL" id="AWY44520.1"/>
    </source>
</evidence>
<dbReference type="InterPro" id="IPR020449">
    <property type="entry name" value="Tscrpt_reg_AraC-type_HTH"/>
</dbReference>
<accession>A0A2Z4RTU7</accession>